<organism evidence="1 2">
    <name type="scientific">Portunus trituberculatus</name>
    <name type="common">Swimming crab</name>
    <name type="synonym">Neptunus trituberculatus</name>
    <dbReference type="NCBI Taxonomy" id="210409"/>
    <lineage>
        <taxon>Eukaryota</taxon>
        <taxon>Metazoa</taxon>
        <taxon>Ecdysozoa</taxon>
        <taxon>Arthropoda</taxon>
        <taxon>Crustacea</taxon>
        <taxon>Multicrustacea</taxon>
        <taxon>Malacostraca</taxon>
        <taxon>Eumalacostraca</taxon>
        <taxon>Eucarida</taxon>
        <taxon>Decapoda</taxon>
        <taxon>Pleocyemata</taxon>
        <taxon>Brachyura</taxon>
        <taxon>Eubrachyura</taxon>
        <taxon>Portunoidea</taxon>
        <taxon>Portunidae</taxon>
        <taxon>Portuninae</taxon>
        <taxon>Portunus</taxon>
    </lineage>
</organism>
<proteinExistence type="predicted"/>
<evidence type="ECO:0000313" key="2">
    <source>
        <dbReference type="Proteomes" id="UP000324222"/>
    </source>
</evidence>
<protein>
    <submittedName>
        <fullName evidence="1">Uncharacterized protein</fullName>
    </submittedName>
</protein>
<dbReference type="Proteomes" id="UP000324222">
    <property type="component" value="Unassembled WGS sequence"/>
</dbReference>
<name>A0A5B7HWA1_PORTR</name>
<dbReference type="EMBL" id="VSRR010038059">
    <property type="protein sequence ID" value="MPC74016.1"/>
    <property type="molecule type" value="Genomic_DNA"/>
</dbReference>
<reference evidence="1 2" key="1">
    <citation type="submission" date="2019-05" db="EMBL/GenBank/DDBJ databases">
        <title>Another draft genome of Portunus trituberculatus and its Hox gene families provides insights of decapod evolution.</title>
        <authorList>
            <person name="Jeong J.-H."/>
            <person name="Song I."/>
            <person name="Kim S."/>
            <person name="Choi T."/>
            <person name="Kim D."/>
            <person name="Ryu S."/>
            <person name="Kim W."/>
        </authorList>
    </citation>
    <scope>NUCLEOTIDE SEQUENCE [LARGE SCALE GENOMIC DNA]</scope>
    <source>
        <tissue evidence="1">Muscle</tissue>
    </source>
</reference>
<sequence length="103" mass="11564">MKRVLRQLTTCVKPDKPVWWRDSERGETNGRYKSGRTIEKKFRTKFVEGRDGLGRRTGAEGGCRVRPGAQGRELAAGPSIPLRPQALVIIIHLQCLILGKELP</sequence>
<evidence type="ECO:0000313" key="1">
    <source>
        <dbReference type="EMBL" id="MPC74016.1"/>
    </source>
</evidence>
<gene>
    <name evidence="1" type="ORF">E2C01_068361</name>
</gene>
<dbReference type="AlphaFoldDB" id="A0A5B7HWA1"/>
<keyword evidence="2" id="KW-1185">Reference proteome</keyword>
<accession>A0A5B7HWA1</accession>
<comment type="caution">
    <text evidence="1">The sequence shown here is derived from an EMBL/GenBank/DDBJ whole genome shotgun (WGS) entry which is preliminary data.</text>
</comment>